<evidence type="ECO:0000256" key="4">
    <source>
        <dbReference type="SAM" id="Coils"/>
    </source>
</evidence>
<feature type="compositionally biased region" description="Acidic residues" evidence="5">
    <location>
        <begin position="132"/>
        <end position="155"/>
    </location>
</feature>
<dbReference type="CDD" id="cd00159">
    <property type="entry name" value="RhoGAP"/>
    <property type="match status" value="1"/>
</dbReference>
<dbReference type="Gene3D" id="1.10.555.10">
    <property type="entry name" value="Rho GTPase activation protein"/>
    <property type="match status" value="1"/>
</dbReference>
<evidence type="ECO:0000259" key="7">
    <source>
        <dbReference type="PROSITE" id="PS50238"/>
    </source>
</evidence>
<dbReference type="InterPro" id="IPR002219">
    <property type="entry name" value="PKC_DAG/PE"/>
</dbReference>
<accession>A0A9N9FVX5</accession>
<evidence type="ECO:0000313" key="8">
    <source>
        <dbReference type="EMBL" id="CAG8566352.1"/>
    </source>
</evidence>
<sequence length="843" mass="94019">MVRKSEKVVAGENFRARNDSITTIQSDTRSVRSFSISSYRSDVTETASYKLTSSPTAFTTPLSPSQSTSSPARNTQTTSPSPTNSYPRSSTPPSPQSGSPTTPQSPSSEAHTFEDVKTVTDADNTSEIKDTDDADGVNEADDASETSDAIQESDQEILSPRFKIGPPVLPPLSFSFEDDLVKIIENTRSSRQNSVRKSKLFTMDDAALLLAMEGKSVDILGLGEEAEVEDVLTREHERKDIPRVMIECEEESATALKAELIETKKKLIDVSNKYQRIKRISREALVITHNSYTEERVNRHEAEVVIEELQAKLAARNKKIAELKQENDAKDRMIKDSQALKLQLEEMRSTLKDLSMQKELLLKEIEGLTKEKEDGVANNPSSLVRHISTHLDEVKQSYISDIRSLQTDSDSLRKETENLRILRDQCIEEARALNEKNLELADLNNELMQQIDAHQKTSKGALNGFGFFRTRPSATDKETYACEHARTSSVATLDSMVSNDGGNNHYKEGTQVLAIQRGVAHRNSINRGETPKKFKWKKGGVLNKFLHSSNDENRRASPSVSPTSTLTGNEQQEPTTFYRLVKCEHCSEKIWGINMDMRCSACGAGCHQKCVSSCTSSCTGSLGTYADENESITSITATIFGIELQKQLETEGRDIPLLVEKCIKAVEARGMDFEGIYRKSGGMSQMKAIIMAFEQGEDLDLNSPVEFNDIGAVTSVLRQFFRELPDPLFTTGLYNKFLEAAALQAAEDKLDRFRQVIAKLPKGHYLTARYLMNHLYEVRQAGSENLMSAKSLSVVFGPTILKGRDPNTEIIDMKLRNSAVEFMIENAPKLWPKNIVIRKDGFL</sequence>
<feature type="compositionally biased region" description="Low complexity" evidence="5">
    <location>
        <begin position="59"/>
        <end position="89"/>
    </location>
</feature>
<proteinExistence type="predicted"/>
<feature type="domain" description="Rho-GAP" evidence="7">
    <location>
        <begin position="642"/>
        <end position="831"/>
    </location>
</feature>
<dbReference type="InterPro" id="IPR008936">
    <property type="entry name" value="Rho_GTPase_activation_prot"/>
</dbReference>
<dbReference type="PROSITE" id="PS50081">
    <property type="entry name" value="ZF_DAG_PE_2"/>
    <property type="match status" value="1"/>
</dbReference>
<keyword evidence="3" id="KW-0862">Zinc</keyword>
<gene>
    <name evidence="8" type="ORF">PBRASI_LOCUS5864</name>
</gene>
<dbReference type="SMART" id="SM00324">
    <property type="entry name" value="RhoGAP"/>
    <property type="match status" value="1"/>
</dbReference>
<feature type="compositionally biased region" description="Basic and acidic residues" evidence="5">
    <location>
        <begin position="1"/>
        <end position="18"/>
    </location>
</feature>
<feature type="coiled-coil region" evidence="4">
    <location>
        <begin position="292"/>
        <end position="371"/>
    </location>
</feature>
<keyword evidence="4" id="KW-0175">Coiled coil</keyword>
<evidence type="ECO:0000256" key="2">
    <source>
        <dbReference type="ARBA" id="ARBA00022723"/>
    </source>
</evidence>
<dbReference type="PROSITE" id="PS50238">
    <property type="entry name" value="RHOGAP"/>
    <property type="match status" value="1"/>
</dbReference>
<evidence type="ECO:0000259" key="6">
    <source>
        <dbReference type="PROSITE" id="PS50081"/>
    </source>
</evidence>
<dbReference type="GO" id="GO:0005737">
    <property type="term" value="C:cytoplasm"/>
    <property type="evidence" value="ECO:0007669"/>
    <property type="project" value="TreeGrafter"/>
</dbReference>
<dbReference type="GO" id="GO:0007165">
    <property type="term" value="P:signal transduction"/>
    <property type="evidence" value="ECO:0007669"/>
    <property type="project" value="InterPro"/>
</dbReference>
<feature type="compositionally biased region" description="Low complexity" evidence="5">
    <location>
        <begin position="26"/>
        <end position="41"/>
    </location>
</feature>
<dbReference type="PANTHER" id="PTHR23176">
    <property type="entry name" value="RHO/RAC/CDC GTPASE-ACTIVATING PROTEIN"/>
    <property type="match status" value="1"/>
</dbReference>
<keyword evidence="1" id="KW-0343">GTPase activation</keyword>
<feature type="coiled-coil region" evidence="4">
    <location>
        <begin position="426"/>
        <end position="453"/>
    </location>
</feature>
<keyword evidence="2" id="KW-0479">Metal-binding</keyword>
<dbReference type="AlphaFoldDB" id="A0A9N9FVX5"/>
<dbReference type="SMART" id="SM00109">
    <property type="entry name" value="C1"/>
    <property type="match status" value="1"/>
</dbReference>
<feature type="compositionally biased region" description="Polar residues" evidence="5">
    <location>
        <begin position="44"/>
        <end position="58"/>
    </location>
</feature>
<organism evidence="8 9">
    <name type="scientific">Paraglomus brasilianum</name>
    <dbReference type="NCBI Taxonomy" id="144538"/>
    <lineage>
        <taxon>Eukaryota</taxon>
        <taxon>Fungi</taxon>
        <taxon>Fungi incertae sedis</taxon>
        <taxon>Mucoromycota</taxon>
        <taxon>Glomeromycotina</taxon>
        <taxon>Glomeromycetes</taxon>
        <taxon>Paraglomerales</taxon>
        <taxon>Paraglomeraceae</taxon>
        <taxon>Paraglomus</taxon>
    </lineage>
</organism>
<comment type="caution">
    <text evidence="8">The sequence shown here is derived from an EMBL/GenBank/DDBJ whole genome shotgun (WGS) entry which is preliminary data.</text>
</comment>
<feature type="compositionally biased region" description="Low complexity" evidence="5">
    <location>
        <begin position="96"/>
        <end position="108"/>
    </location>
</feature>
<dbReference type="GO" id="GO:0005096">
    <property type="term" value="F:GTPase activator activity"/>
    <property type="evidence" value="ECO:0007669"/>
    <property type="project" value="UniProtKB-KW"/>
</dbReference>
<evidence type="ECO:0000256" key="3">
    <source>
        <dbReference type="ARBA" id="ARBA00022833"/>
    </source>
</evidence>
<feature type="region of interest" description="Disordered" evidence="5">
    <location>
        <begin position="547"/>
        <end position="571"/>
    </location>
</feature>
<evidence type="ECO:0000256" key="5">
    <source>
        <dbReference type="SAM" id="MobiDB-lite"/>
    </source>
</evidence>
<feature type="compositionally biased region" description="Basic and acidic residues" evidence="5">
    <location>
        <begin position="111"/>
        <end position="131"/>
    </location>
</feature>
<dbReference type="EMBL" id="CAJVPI010000725">
    <property type="protein sequence ID" value="CAG8566352.1"/>
    <property type="molecule type" value="Genomic_DNA"/>
</dbReference>
<feature type="region of interest" description="Disordered" evidence="5">
    <location>
        <begin position="1"/>
        <end position="162"/>
    </location>
</feature>
<dbReference type="InterPro" id="IPR046349">
    <property type="entry name" value="C1-like_sf"/>
</dbReference>
<dbReference type="Gene3D" id="3.30.60.20">
    <property type="match status" value="1"/>
</dbReference>
<feature type="domain" description="Phorbol-ester/DAG-type" evidence="6">
    <location>
        <begin position="569"/>
        <end position="618"/>
    </location>
</feature>
<dbReference type="OrthoDB" id="79452at2759"/>
<dbReference type="PANTHER" id="PTHR23176:SF128">
    <property type="entry name" value="RHO GTPASE-ACTIVATING PROTEIN RGD1"/>
    <property type="match status" value="1"/>
</dbReference>
<dbReference type="InterPro" id="IPR000198">
    <property type="entry name" value="RhoGAP_dom"/>
</dbReference>
<dbReference type="Pfam" id="PF00130">
    <property type="entry name" value="C1_1"/>
    <property type="match status" value="1"/>
</dbReference>
<dbReference type="GO" id="GO:0046872">
    <property type="term" value="F:metal ion binding"/>
    <property type="evidence" value="ECO:0007669"/>
    <property type="project" value="UniProtKB-KW"/>
</dbReference>
<dbReference type="SUPFAM" id="SSF48350">
    <property type="entry name" value="GTPase activation domain, GAP"/>
    <property type="match status" value="1"/>
</dbReference>
<dbReference type="InterPro" id="IPR050729">
    <property type="entry name" value="Rho-GAP"/>
</dbReference>
<dbReference type="Pfam" id="PF00620">
    <property type="entry name" value="RhoGAP"/>
    <property type="match status" value="1"/>
</dbReference>
<evidence type="ECO:0000256" key="1">
    <source>
        <dbReference type="ARBA" id="ARBA00022468"/>
    </source>
</evidence>
<name>A0A9N9FVX5_9GLOM</name>
<dbReference type="Proteomes" id="UP000789739">
    <property type="component" value="Unassembled WGS sequence"/>
</dbReference>
<evidence type="ECO:0000313" key="9">
    <source>
        <dbReference type="Proteomes" id="UP000789739"/>
    </source>
</evidence>
<feature type="compositionally biased region" description="Polar residues" evidence="5">
    <location>
        <begin position="556"/>
        <end position="571"/>
    </location>
</feature>
<dbReference type="CDD" id="cd00029">
    <property type="entry name" value="C1"/>
    <property type="match status" value="1"/>
</dbReference>
<keyword evidence="9" id="KW-1185">Reference proteome</keyword>
<reference evidence="8" key="1">
    <citation type="submission" date="2021-06" db="EMBL/GenBank/DDBJ databases">
        <authorList>
            <person name="Kallberg Y."/>
            <person name="Tangrot J."/>
            <person name="Rosling A."/>
        </authorList>
    </citation>
    <scope>NUCLEOTIDE SEQUENCE</scope>
    <source>
        <strain evidence="8">BR232B</strain>
    </source>
</reference>
<protein>
    <submittedName>
        <fullName evidence="8">9294_t:CDS:1</fullName>
    </submittedName>
</protein>
<dbReference type="SUPFAM" id="SSF57889">
    <property type="entry name" value="Cysteine-rich domain"/>
    <property type="match status" value="1"/>
</dbReference>